<comment type="caution">
    <text evidence="1">The sequence shown here is derived from an EMBL/GenBank/DDBJ whole genome shotgun (WGS) entry which is preliminary data.</text>
</comment>
<reference evidence="2" key="1">
    <citation type="journal article" date="2019" name="Int. J. Syst. Evol. Microbiol.">
        <title>The Global Catalogue of Microorganisms (GCM) 10K type strain sequencing project: providing services to taxonomists for standard genome sequencing and annotation.</title>
        <authorList>
            <consortium name="The Broad Institute Genomics Platform"/>
            <consortium name="The Broad Institute Genome Sequencing Center for Infectious Disease"/>
            <person name="Wu L."/>
            <person name="Ma J."/>
        </authorList>
    </citation>
    <scope>NUCLEOTIDE SEQUENCE [LARGE SCALE GENOMIC DNA]</scope>
    <source>
        <strain evidence="2">JCM 17250</strain>
    </source>
</reference>
<gene>
    <name evidence="1" type="ORF">GCM10022410_19120</name>
</gene>
<accession>A0ABP7VU50</accession>
<keyword evidence="2" id="KW-1185">Reference proteome</keyword>
<sequence length="101" mass="12017">MIDKSLLNRNVSPEVITALNNFLSYKILEKNEVSLEWKFFYEFIIKSYDQEREERYSVSELGFILKKKEIKPSIYINAYAHSLYSLALYNQKDIYGEGFNI</sequence>
<evidence type="ECO:0000313" key="2">
    <source>
        <dbReference type="Proteomes" id="UP001501734"/>
    </source>
</evidence>
<proteinExistence type="predicted"/>
<organism evidence="1 2">
    <name type="scientific">Amphibacillus indicireducens</name>
    <dbReference type="NCBI Taxonomy" id="1076330"/>
    <lineage>
        <taxon>Bacteria</taxon>
        <taxon>Bacillati</taxon>
        <taxon>Bacillota</taxon>
        <taxon>Bacilli</taxon>
        <taxon>Bacillales</taxon>
        <taxon>Bacillaceae</taxon>
        <taxon>Amphibacillus</taxon>
    </lineage>
</organism>
<evidence type="ECO:0000313" key="1">
    <source>
        <dbReference type="EMBL" id="GAA4074080.1"/>
    </source>
</evidence>
<protein>
    <submittedName>
        <fullName evidence="1">Uncharacterized protein</fullName>
    </submittedName>
</protein>
<dbReference type="Proteomes" id="UP001501734">
    <property type="component" value="Unassembled WGS sequence"/>
</dbReference>
<dbReference type="RefSeq" id="WP_344912605.1">
    <property type="nucleotide sequence ID" value="NZ_BAABDL010000104.1"/>
</dbReference>
<dbReference type="EMBL" id="BAABDL010000104">
    <property type="protein sequence ID" value="GAA4074080.1"/>
    <property type="molecule type" value="Genomic_DNA"/>
</dbReference>
<name>A0ABP7VU50_9BACI</name>